<dbReference type="InterPro" id="IPR050613">
    <property type="entry name" value="Sec_Metabolite_Reg"/>
</dbReference>
<dbReference type="GO" id="GO:0006351">
    <property type="term" value="P:DNA-templated transcription"/>
    <property type="evidence" value="ECO:0007669"/>
    <property type="project" value="InterPro"/>
</dbReference>
<evidence type="ECO:0000256" key="1">
    <source>
        <dbReference type="ARBA" id="ARBA00004123"/>
    </source>
</evidence>
<comment type="subcellular location">
    <subcellularLocation>
        <location evidence="1">Nucleus</location>
    </subcellularLocation>
</comment>
<dbReference type="GO" id="GO:0008270">
    <property type="term" value="F:zinc ion binding"/>
    <property type="evidence" value="ECO:0007669"/>
    <property type="project" value="InterPro"/>
</dbReference>
<feature type="region of interest" description="Disordered" evidence="4">
    <location>
        <begin position="683"/>
        <end position="705"/>
    </location>
</feature>
<protein>
    <recommendedName>
        <fullName evidence="5">Zn(2)-C6 fungal-type domain-containing protein</fullName>
    </recommendedName>
</protein>
<gene>
    <name evidence="6" type="ORF">CDEST_12096</name>
</gene>
<keyword evidence="7" id="KW-1185">Reference proteome</keyword>
<dbReference type="PANTHER" id="PTHR31001:SF40">
    <property type="entry name" value="ZN(II)2CYS6 TRANSCRIPTION FACTOR (EUROFUNG)"/>
    <property type="match status" value="1"/>
</dbReference>
<dbReference type="GO" id="GO:0005634">
    <property type="term" value="C:nucleus"/>
    <property type="evidence" value="ECO:0007669"/>
    <property type="project" value="UniProtKB-SubCell"/>
</dbReference>
<name>A0AAX4IV36_9PEZI</name>
<dbReference type="PROSITE" id="PS00463">
    <property type="entry name" value="ZN2_CY6_FUNGAL_1"/>
    <property type="match status" value="1"/>
</dbReference>
<accession>A0AAX4IV36</accession>
<dbReference type="GO" id="GO:0003677">
    <property type="term" value="F:DNA binding"/>
    <property type="evidence" value="ECO:0007669"/>
    <property type="project" value="InterPro"/>
</dbReference>
<keyword evidence="2" id="KW-0479">Metal-binding</keyword>
<evidence type="ECO:0000313" key="6">
    <source>
        <dbReference type="EMBL" id="WQF87082.1"/>
    </source>
</evidence>
<dbReference type="Gene3D" id="4.10.240.10">
    <property type="entry name" value="Zn(2)-C6 fungal-type DNA-binding domain"/>
    <property type="match status" value="1"/>
</dbReference>
<dbReference type="InterPro" id="IPR007219">
    <property type="entry name" value="XnlR_reg_dom"/>
</dbReference>
<feature type="region of interest" description="Disordered" evidence="4">
    <location>
        <begin position="150"/>
        <end position="187"/>
    </location>
</feature>
<dbReference type="InterPro" id="IPR036864">
    <property type="entry name" value="Zn2-C6_fun-type_DNA-bd_sf"/>
</dbReference>
<proteinExistence type="predicted"/>
<keyword evidence="3" id="KW-0539">Nucleus</keyword>
<organism evidence="6 7">
    <name type="scientific">Colletotrichum destructivum</name>
    <dbReference type="NCBI Taxonomy" id="34406"/>
    <lineage>
        <taxon>Eukaryota</taxon>
        <taxon>Fungi</taxon>
        <taxon>Dikarya</taxon>
        <taxon>Ascomycota</taxon>
        <taxon>Pezizomycotina</taxon>
        <taxon>Sordariomycetes</taxon>
        <taxon>Hypocreomycetidae</taxon>
        <taxon>Glomerellales</taxon>
        <taxon>Glomerellaceae</taxon>
        <taxon>Colletotrichum</taxon>
        <taxon>Colletotrichum destructivum species complex</taxon>
    </lineage>
</organism>
<dbReference type="Pfam" id="PF04082">
    <property type="entry name" value="Fungal_trans"/>
    <property type="match status" value="1"/>
</dbReference>
<dbReference type="RefSeq" id="XP_062784303.1">
    <property type="nucleotide sequence ID" value="XM_062928252.1"/>
</dbReference>
<evidence type="ECO:0000256" key="3">
    <source>
        <dbReference type="ARBA" id="ARBA00023242"/>
    </source>
</evidence>
<evidence type="ECO:0000256" key="4">
    <source>
        <dbReference type="SAM" id="MobiDB-lite"/>
    </source>
</evidence>
<dbReference type="SMART" id="SM00066">
    <property type="entry name" value="GAL4"/>
    <property type="match status" value="1"/>
</dbReference>
<dbReference type="InterPro" id="IPR001138">
    <property type="entry name" value="Zn2Cys6_DnaBD"/>
</dbReference>
<feature type="compositionally biased region" description="Gly residues" evidence="4">
    <location>
        <begin position="684"/>
        <end position="705"/>
    </location>
</feature>
<evidence type="ECO:0000259" key="5">
    <source>
        <dbReference type="PROSITE" id="PS50048"/>
    </source>
</evidence>
<feature type="region of interest" description="Disordered" evidence="4">
    <location>
        <begin position="59"/>
        <end position="129"/>
    </location>
</feature>
<dbReference type="CDD" id="cd12148">
    <property type="entry name" value="fungal_TF_MHR"/>
    <property type="match status" value="1"/>
</dbReference>
<dbReference type="SMART" id="SM00906">
    <property type="entry name" value="Fungal_trans"/>
    <property type="match status" value="1"/>
</dbReference>
<dbReference type="AlphaFoldDB" id="A0AAX4IV36"/>
<sequence>MTPASSPLRYRKNGRLQACDPCRRRKVACDHVSPVCSNCKRRRRAEPCEYTVSTPARMRSARAASSAQTTTSRSASVTGSETVAEQRYEHATASTLVEQHDQHPSTSPLARDKETLTPGGPTREMGVRDTLSGHLGFTSWSDVYREVGNGLSGHDLQHPEGGSPTDQANDQSLESRKDTDASAAEDAKSLETCLSVLRQVPQEHEGRALFDPYSDPHNAFVHLVSQRALDSLYATFGRHLGPNRDDARLSELARVLCRNSARPFSEHEPDPEAWMAQFTGPNLRWEMLGVLFVSWEMMARRQGLARTEIGRMGYGQKNKFRQCILDCLALARRATEVGNTLLLYLYIRKAIIDSIVYGDTSLSMWISSGEMVSLLTFLGLHAEQTKQPYRPTLASELRRRLFLKAFSLDKVGSAITGRPPALSHHYVLTPLPLDIADDVLMVRDGGGAVAAAAAALDAGGWSPDGRLYSVTMWRARYGFMRIRDEIFEVALGPEAAISADAVRALKVKELVAAAELPAVLRFSESDVQDPGVSGRELHMRLFMLLEHLQNLFFIERLLSRFDRAGRGELLAVSYNMTSATLLYWTNMDGLGAWEDFKWLVMAYAAPGGGILCQELLQPTVTASSHVAVTDRNGNPITRSGIVQVLSLLLAFLKWVSPREASGGICAGCRHIVQRVLDEALNGNVGPGDGRGGGGGGGGGSEHAVGGMGWDSEVQLDFNFDLLDTFEWMRPEFEWSDVSQVS</sequence>
<dbReference type="GeneID" id="87948596"/>
<evidence type="ECO:0000313" key="7">
    <source>
        <dbReference type="Proteomes" id="UP001322277"/>
    </source>
</evidence>
<dbReference type="PROSITE" id="PS50048">
    <property type="entry name" value="ZN2_CY6_FUNGAL_2"/>
    <property type="match status" value="1"/>
</dbReference>
<dbReference type="GO" id="GO:0000981">
    <property type="term" value="F:DNA-binding transcription factor activity, RNA polymerase II-specific"/>
    <property type="evidence" value="ECO:0007669"/>
    <property type="project" value="InterPro"/>
</dbReference>
<feature type="domain" description="Zn(2)-C6 fungal-type" evidence="5">
    <location>
        <begin position="18"/>
        <end position="50"/>
    </location>
</feature>
<dbReference type="EMBL" id="CP137312">
    <property type="protein sequence ID" value="WQF87082.1"/>
    <property type="molecule type" value="Genomic_DNA"/>
</dbReference>
<dbReference type="KEGG" id="cdet:87948596"/>
<feature type="compositionally biased region" description="Low complexity" evidence="4">
    <location>
        <begin position="59"/>
        <end position="76"/>
    </location>
</feature>
<dbReference type="SUPFAM" id="SSF57701">
    <property type="entry name" value="Zn2/Cys6 DNA-binding domain"/>
    <property type="match status" value="1"/>
</dbReference>
<dbReference type="Proteomes" id="UP001322277">
    <property type="component" value="Chromosome 8"/>
</dbReference>
<evidence type="ECO:0000256" key="2">
    <source>
        <dbReference type="ARBA" id="ARBA00022723"/>
    </source>
</evidence>
<dbReference type="PANTHER" id="PTHR31001">
    <property type="entry name" value="UNCHARACTERIZED TRANSCRIPTIONAL REGULATORY PROTEIN"/>
    <property type="match status" value="1"/>
</dbReference>
<reference evidence="7" key="1">
    <citation type="journal article" date="2023" name="bioRxiv">
        <title>Complete genome of the Medicago anthracnose fungus, Colletotrichum destructivum, reveals a mini-chromosome-like region within a core chromosome.</title>
        <authorList>
            <person name="Lapalu N."/>
            <person name="Simon A."/>
            <person name="Lu A."/>
            <person name="Plaumann P.-L."/>
            <person name="Amselem J."/>
            <person name="Pigne S."/>
            <person name="Auger A."/>
            <person name="Koch C."/>
            <person name="Dallery J.-F."/>
            <person name="O'Connell R.J."/>
        </authorList>
    </citation>
    <scope>NUCLEOTIDE SEQUENCE [LARGE SCALE GENOMIC DNA]</scope>
    <source>
        <strain evidence="7">CBS 520.97</strain>
    </source>
</reference>
<dbReference type="CDD" id="cd00067">
    <property type="entry name" value="GAL4"/>
    <property type="match status" value="1"/>
</dbReference>
<feature type="compositionally biased region" description="Basic and acidic residues" evidence="4">
    <location>
        <begin position="173"/>
        <end position="187"/>
    </location>
</feature>
<dbReference type="Pfam" id="PF00172">
    <property type="entry name" value="Zn_clus"/>
    <property type="match status" value="1"/>
</dbReference>